<protein>
    <submittedName>
        <fullName evidence="2">Uncharacterized protein</fullName>
    </submittedName>
</protein>
<feature type="compositionally biased region" description="Basic residues" evidence="1">
    <location>
        <begin position="74"/>
        <end position="87"/>
    </location>
</feature>
<dbReference type="EMBL" id="BMMS01000033">
    <property type="protein sequence ID" value="GGO97393.1"/>
    <property type="molecule type" value="Genomic_DNA"/>
</dbReference>
<evidence type="ECO:0000313" key="3">
    <source>
        <dbReference type="Proteomes" id="UP000641932"/>
    </source>
</evidence>
<evidence type="ECO:0000256" key="1">
    <source>
        <dbReference type="SAM" id="MobiDB-lite"/>
    </source>
</evidence>
<keyword evidence="3" id="KW-1185">Reference proteome</keyword>
<dbReference type="AlphaFoldDB" id="A0A918E1T9"/>
<dbReference type="Proteomes" id="UP000641932">
    <property type="component" value="Unassembled WGS sequence"/>
</dbReference>
<proteinExistence type="predicted"/>
<gene>
    <name evidence="2" type="ORF">GCM10012280_59110</name>
</gene>
<name>A0A918E1T9_9ACTN</name>
<accession>A0A918E1T9</accession>
<reference evidence="2" key="2">
    <citation type="submission" date="2020-09" db="EMBL/GenBank/DDBJ databases">
        <authorList>
            <person name="Sun Q."/>
            <person name="Zhou Y."/>
        </authorList>
    </citation>
    <scope>NUCLEOTIDE SEQUENCE</scope>
    <source>
        <strain evidence="2">CGMCC 4.7201</strain>
    </source>
</reference>
<feature type="compositionally biased region" description="Polar residues" evidence="1">
    <location>
        <begin position="16"/>
        <end position="25"/>
    </location>
</feature>
<feature type="compositionally biased region" description="Polar residues" evidence="1">
    <location>
        <begin position="95"/>
        <end position="110"/>
    </location>
</feature>
<comment type="caution">
    <text evidence="2">The sequence shown here is derived from an EMBL/GenBank/DDBJ whole genome shotgun (WGS) entry which is preliminary data.</text>
</comment>
<organism evidence="2 3">
    <name type="scientific">Wenjunlia tyrosinilytica</name>
    <dbReference type="NCBI Taxonomy" id="1544741"/>
    <lineage>
        <taxon>Bacteria</taxon>
        <taxon>Bacillati</taxon>
        <taxon>Actinomycetota</taxon>
        <taxon>Actinomycetes</taxon>
        <taxon>Kitasatosporales</taxon>
        <taxon>Streptomycetaceae</taxon>
        <taxon>Wenjunlia</taxon>
    </lineage>
</organism>
<reference evidence="2" key="1">
    <citation type="journal article" date="2014" name="Int. J. Syst. Evol. Microbiol.">
        <title>Complete genome sequence of Corynebacterium casei LMG S-19264T (=DSM 44701T), isolated from a smear-ripened cheese.</title>
        <authorList>
            <consortium name="US DOE Joint Genome Institute (JGI-PGF)"/>
            <person name="Walter F."/>
            <person name="Albersmeier A."/>
            <person name="Kalinowski J."/>
            <person name="Ruckert C."/>
        </authorList>
    </citation>
    <scope>NUCLEOTIDE SEQUENCE</scope>
    <source>
        <strain evidence="2">CGMCC 4.7201</strain>
    </source>
</reference>
<evidence type="ECO:0000313" key="2">
    <source>
        <dbReference type="EMBL" id="GGO97393.1"/>
    </source>
</evidence>
<sequence length="110" mass="11712">MPSAVNAARWRGTQAKKATTSAPETTSMAARTTRYCVRPTCSSVWLYCIGIQLGLALGAIHHAPAAAVAAAPTPKRRTAGRRSRRKCSGAIRRPMTNQGRNCSTRGSARS</sequence>
<feature type="region of interest" description="Disordered" evidence="1">
    <location>
        <begin position="1"/>
        <end position="25"/>
    </location>
</feature>
<feature type="region of interest" description="Disordered" evidence="1">
    <location>
        <begin position="66"/>
        <end position="110"/>
    </location>
</feature>